<keyword evidence="2" id="KW-1133">Transmembrane helix</keyword>
<evidence type="ECO:0000313" key="4">
    <source>
        <dbReference type="EMBL" id="TMQ72995.1"/>
    </source>
</evidence>
<evidence type="ECO:0000313" key="5">
    <source>
        <dbReference type="Proteomes" id="UP000319836"/>
    </source>
</evidence>
<reference evidence="4 5" key="1">
    <citation type="journal article" date="2019" name="Nat. Microbiol.">
        <title>Mediterranean grassland soil C-N compound turnover is dependent on rainfall and depth, and is mediated by genomically divergent microorganisms.</title>
        <authorList>
            <person name="Diamond S."/>
            <person name="Andeer P.F."/>
            <person name="Li Z."/>
            <person name="Crits-Christoph A."/>
            <person name="Burstein D."/>
            <person name="Anantharaman K."/>
            <person name="Lane K.R."/>
            <person name="Thomas B.C."/>
            <person name="Pan C."/>
            <person name="Northen T.R."/>
            <person name="Banfield J.F."/>
        </authorList>
    </citation>
    <scope>NUCLEOTIDE SEQUENCE [LARGE SCALE GENOMIC DNA]</scope>
    <source>
        <strain evidence="4">WS_10</strain>
    </source>
</reference>
<feature type="region of interest" description="Disordered" evidence="1">
    <location>
        <begin position="72"/>
        <end position="104"/>
    </location>
</feature>
<dbReference type="AlphaFoldDB" id="A0A538UAS8"/>
<proteinExistence type="predicted"/>
<evidence type="ECO:0000256" key="2">
    <source>
        <dbReference type="SAM" id="Phobius"/>
    </source>
</evidence>
<evidence type="ECO:0000256" key="1">
    <source>
        <dbReference type="SAM" id="MobiDB-lite"/>
    </source>
</evidence>
<dbReference type="EMBL" id="VBPA01000028">
    <property type="protein sequence ID" value="TMQ72995.1"/>
    <property type="molecule type" value="Genomic_DNA"/>
</dbReference>
<feature type="transmembrane region" description="Helical" evidence="2">
    <location>
        <begin position="40"/>
        <end position="64"/>
    </location>
</feature>
<accession>A0A538UAS8</accession>
<keyword evidence="2" id="KW-0472">Membrane</keyword>
<dbReference type="Proteomes" id="UP000319836">
    <property type="component" value="Unassembled WGS sequence"/>
</dbReference>
<feature type="compositionally biased region" description="Basic and acidic residues" evidence="1">
    <location>
        <begin position="72"/>
        <end position="89"/>
    </location>
</feature>
<keyword evidence="3" id="KW-0732">Signal</keyword>
<feature type="chain" id="PRO_5022131522" evidence="3">
    <location>
        <begin position="25"/>
        <end position="104"/>
    </location>
</feature>
<comment type="caution">
    <text evidence="4">The sequence shown here is derived from an EMBL/GenBank/DDBJ whole genome shotgun (WGS) entry which is preliminary data.</text>
</comment>
<gene>
    <name evidence="4" type="ORF">E6K80_01315</name>
</gene>
<feature type="signal peptide" evidence="3">
    <location>
        <begin position="1"/>
        <end position="24"/>
    </location>
</feature>
<keyword evidence="2" id="KW-0812">Transmembrane</keyword>
<organism evidence="4 5">
    <name type="scientific">Eiseniibacteriota bacterium</name>
    <dbReference type="NCBI Taxonomy" id="2212470"/>
    <lineage>
        <taxon>Bacteria</taxon>
        <taxon>Candidatus Eiseniibacteriota</taxon>
    </lineage>
</organism>
<name>A0A538UAS8_UNCEI</name>
<sequence length="104" mass="11240">MRTRVRMFLVALGLGALWPAAVIACPFCSGQGGDSPAQAAAFFNTTILLSLLPLGMIGGGVLWLRRDRQEDEFRERDDGREGDSKRAVDLRAIGSSDEEDGARS</sequence>
<protein>
    <submittedName>
        <fullName evidence="4">Uncharacterized protein</fullName>
    </submittedName>
</protein>
<evidence type="ECO:0000256" key="3">
    <source>
        <dbReference type="SAM" id="SignalP"/>
    </source>
</evidence>
<dbReference type="PROSITE" id="PS51257">
    <property type="entry name" value="PROKAR_LIPOPROTEIN"/>
    <property type="match status" value="1"/>
</dbReference>